<evidence type="ECO:0000313" key="11">
    <source>
        <dbReference type="RefSeq" id="XP_025413560.1"/>
    </source>
</evidence>
<feature type="domain" description="RZ-type" evidence="9">
    <location>
        <begin position="1936"/>
        <end position="2013"/>
    </location>
</feature>
<dbReference type="InterPro" id="IPR045055">
    <property type="entry name" value="DNA2/NAM7-like"/>
</dbReference>
<dbReference type="InterPro" id="IPR046439">
    <property type="entry name" value="ZF_RZ_dom"/>
</dbReference>
<reference evidence="11 12" key="1">
    <citation type="submission" date="2025-04" db="UniProtKB">
        <authorList>
            <consortium name="RefSeq"/>
        </authorList>
    </citation>
    <scope>IDENTIFICATION</scope>
    <source>
        <tissue evidence="11 12">Whole body</tissue>
    </source>
</reference>
<evidence type="ECO:0000256" key="6">
    <source>
        <dbReference type="ARBA" id="ARBA00022833"/>
    </source>
</evidence>
<dbReference type="InterPro" id="IPR041679">
    <property type="entry name" value="DNA2/NAM7-like_C"/>
</dbReference>
<protein>
    <submittedName>
        <fullName evidence="11 12">NFX1-type zinc finger-containing protein 1-like</fullName>
    </submittedName>
</protein>
<accession>A0A8B8FT79</accession>
<dbReference type="Gene3D" id="3.40.50.300">
    <property type="entry name" value="P-loop containing nucleotide triphosphate hydrolases"/>
    <property type="match status" value="3"/>
</dbReference>
<evidence type="ECO:0000256" key="5">
    <source>
        <dbReference type="ARBA" id="ARBA00022771"/>
    </source>
</evidence>
<evidence type="ECO:0000256" key="1">
    <source>
        <dbReference type="ARBA" id="ARBA00004496"/>
    </source>
</evidence>
<dbReference type="InterPro" id="IPR000967">
    <property type="entry name" value="Znf_NFX1"/>
</dbReference>
<proteinExistence type="predicted"/>
<dbReference type="InterPro" id="IPR027417">
    <property type="entry name" value="P-loop_NTPase"/>
</dbReference>
<dbReference type="Proteomes" id="UP000694846">
    <property type="component" value="Unplaced"/>
</dbReference>
<dbReference type="GO" id="GO:0031380">
    <property type="term" value="C:nuclear RNA-directed RNA polymerase complex"/>
    <property type="evidence" value="ECO:0007669"/>
    <property type="project" value="TreeGrafter"/>
</dbReference>
<keyword evidence="10" id="KW-1185">Reference proteome</keyword>
<evidence type="ECO:0000313" key="10">
    <source>
        <dbReference type="Proteomes" id="UP000694846"/>
    </source>
</evidence>
<dbReference type="GO" id="GO:0002376">
    <property type="term" value="P:immune system process"/>
    <property type="evidence" value="ECO:0007669"/>
    <property type="project" value="UniProtKB-KW"/>
</dbReference>
<dbReference type="CDD" id="cd18808">
    <property type="entry name" value="SF1_C_Upf1"/>
    <property type="match status" value="1"/>
</dbReference>
<organism evidence="10 11">
    <name type="scientific">Sipha flava</name>
    <name type="common">yellow sugarcane aphid</name>
    <dbReference type="NCBI Taxonomy" id="143950"/>
    <lineage>
        <taxon>Eukaryota</taxon>
        <taxon>Metazoa</taxon>
        <taxon>Ecdysozoa</taxon>
        <taxon>Arthropoda</taxon>
        <taxon>Hexapoda</taxon>
        <taxon>Insecta</taxon>
        <taxon>Pterygota</taxon>
        <taxon>Neoptera</taxon>
        <taxon>Paraneoptera</taxon>
        <taxon>Hemiptera</taxon>
        <taxon>Sternorrhyncha</taxon>
        <taxon>Aphidomorpha</taxon>
        <taxon>Aphidoidea</taxon>
        <taxon>Aphididae</taxon>
        <taxon>Sipha</taxon>
    </lineage>
</organism>
<dbReference type="GO" id="GO:0008270">
    <property type="term" value="F:zinc ion binding"/>
    <property type="evidence" value="ECO:0007669"/>
    <property type="project" value="UniProtKB-KW"/>
</dbReference>
<keyword evidence="2" id="KW-0963">Cytoplasm</keyword>
<evidence type="ECO:0000256" key="2">
    <source>
        <dbReference type="ARBA" id="ARBA00022490"/>
    </source>
</evidence>
<dbReference type="GO" id="GO:0004386">
    <property type="term" value="F:helicase activity"/>
    <property type="evidence" value="ECO:0007669"/>
    <property type="project" value="InterPro"/>
</dbReference>
<keyword evidence="3" id="KW-0479">Metal-binding</keyword>
<feature type="compositionally biased region" description="Polar residues" evidence="8">
    <location>
        <begin position="26"/>
        <end position="35"/>
    </location>
</feature>
<evidence type="ECO:0000256" key="4">
    <source>
        <dbReference type="ARBA" id="ARBA00022737"/>
    </source>
</evidence>
<dbReference type="GeneID" id="112685787"/>
<sequence length="2013" mass="234011">MERRNKKSREKQNYQNYNPLYRRSKNSNNGSSVIKSQSQQSDESYFSSSIQKSEQNIQEKWKNNKNKNDSNSKNSSKDKQNILRKLNFGYKCLEELCNKDPSEIIFVMFNKTNGFIDLFKQNKDPDWIFLLMRVTAKLCSTELIQSKIQLLTELTCNTFLCHLKTYVLSMPTEKNLKRCKNMNLFFSDCLIVFQSITTLFPRTAVEQLKEIVISAIIAFNGIKSFCKHIELNETIVVDMNELLEKMNDIKLTDELVSKENMVLDNVAQFYDPPENFRVLSIYPTANDLEFGEPFLRPNILKGAYRDVEHYLDVQFRLLREDFIAPLRDGIQFYKELMNGQQYRKKINNIRIYHNVEFENAGKFVYDRNGCMLNFNKNNKLRINWEMARRFMYGSLLLFTINEFQTFFIGVVLDRKIELLKEGKLIVELIGGAKPLYKRSLIMVESEVFFEPYKCSMEVLKNINSHNFPMEKYIVSASKDMDYPYYLDTLINQNYLIDDLDEFPILLNDRWPTNEMLGLDEMQYRAFKAALTHEFTIIQGPPGTGKTFIGLKILKTLINNLYRDCDPKFSRPVSYLTKPILVVCYTNHALDQFIEGVLSFTNQVVRIGGQSKSEIIEKYSLRNITRVFRKSMTTNRALRNVNDKIQSLMNKIKYYRKCEEIVSYNAGILELSLLKNGMPKQYHYFFKTTLDLLSWLFQDFDYFNVDPVEFIYSISHELINKVFHSEKFLEIKPDVQENEESYLQYEFDDPDFEYNHKDIVIYSITIDDIKNVCKELLTRSIQLKEQSNFDVNLYNDFEEAKFEFNVMERIHDYFLNMLNIVDVDINLSRSIKNLNSLNMRQRWALYFKWVKMTKEMFVPKILEYENMYSDTYKHYAELKELENIEILKSRHVIAITTTGAAKHRVMLEGLESPIVVVEEAAEVLEAHIVTSLTKHCQHLLLIGDHKQLRPSNAVFKLAKDYKFDISLFERMVNNNVPCYTLGEQHRMRPEICSLITPTIYPELKNHIDVYNREHIRGVTKDLFFLSHNMFEKEVEEISSKSNDHEASFLIMFARHLVFQGYKTNQVTILTTYSGQLFLLRSLRKKHTILEGMKITVVDNYQGEESDIILLSLVRSNENGNVGFLKTENRICVALSRAKYGLYIMGNMDNLYNSGTLWKQIKTTLDNQDSYGNELTLQCAVHTEILTKVSKSEDFNVIKEGGCTMLCNTLLLCGHYCTSICHSYDRNHNEFKCRESCNKFCEYNHPCTKKCFMECGKCTVPVIKTLPCNHQTSLPCFVDENDFPCEEIVEVILEECGHKIEKKCHEKEPNCTFKCYDRLDCGHACVLNCHKNNDPEHETYKCLKPCESVNINCSLNHKCKKLCYEDCANCIVKVKKVLSCGHEKNNIPCGLSENKIKCYLACERKLKCNHKCYAKCFEPCKPCDVLVKKIIPDCGHLTQIKCKILPTRKNCDKSCERTLICGHQCKSMCAKECDEMKCKELVLQKKSKLACGHDKVWVLCCDKDKEFSMDSTYLLDKCREPCFQVLNCNDMCKGTCGECKQGRLHVPCGEICNKINPCNHTCKSPCKQRCPPCNQKCSYSCVHSRCTNICGVQCKPCKETCTWKCPHFKCTKNCGEICNRKPCYKPCNLKLPCGHECIGFCGEPCPPLCRICQIEEVTALLFGNEDDPNSRFIYLEDCKHSIESEGLEQWMNQNNNEITLKQCPLCKTPILKTQRFMNQVKIILNDITKIKEKLYGQISVIKSHKKTVLESLKFLNKNFDSIFIGDVIKCNHIKNLWNIFCSPLIKSFTNKHKKLNLHARDIESLEFVIYVFNCTSKYKKRIKTIKDKQMKQTIIDHFVWLLSVAFAYARNLSNQQKSDINKELLRGERIITLFEIKSTEIYRMIFTIQDANAIQARHLVDNMEALLMSCTAYNQEKDLEIQNNIELIQQKMDGISIIINKERRMIHKAMAVNFVGGVSAQGHWHKCPNGHIYCITECGGPMEESVCPECKLKIGGIDHRHVAGVSVASEMVFQS</sequence>
<dbReference type="SMART" id="SM00438">
    <property type="entry name" value="ZnF_NFX"/>
    <property type="match status" value="8"/>
</dbReference>
<dbReference type="InterPro" id="IPR041677">
    <property type="entry name" value="DNA2/NAM7_AAA_11"/>
</dbReference>
<feature type="region of interest" description="Disordered" evidence="8">
    <location>
        <begin position="1"/>
        <end position="51"/>
    </location>
</feature>
<evidence type="ECO:0000313" key="13">
    <source>
        <dbReference type="RefSeq" id="XP_025413562.1"/>
    </source>
</evidence>
<evidence type="ECO:0000256" key="3">
    <source>
        <dbReference type="ARBA" id="ARBA00022723"/>
    </source>
</evidence>
<evidence type="ECO:0000256" key="8">
    <source>
        <dbReference type="SAM" id="MobiDB-lite"/>
    </source>
</evidence>
<dbReference type="GO" id="GO:0005737">
    <property type="term" value="C:cytoplasm"/>
    <property type="evidence" value="ECO:0007669"/>
    <property type="project" value="UniProtKB-SubCell"/>
</dbReference>
<dbReference type="InterPro" id="IPR047187">
    <property type="entry name" value="SF1_C_Upf1"/>
</dbReference>
<name>A0A8B8FT79_9HEMI</name>
<keyword evidence="7" id="KW-0391">Immunity</keyword>
<dbReference type="InterPro" id="IPR057373">
    <property type="entry name" value="ZNFX1"/>
</dbReference>
<keyword evidence="4" id="KW-0677">Repeat</keyword>
<comment type="subcellular location">
    <subcellularLocation>
        <location evidence="1">Cytoplasm</location>
    </subcellularLocation>
</comment>
<dbReference type="Pfam" id="PF13086">
    <property type="entry name" value="AAA_11"/>
    <property type="match status" value="2"/>
</dbReference>
<dbReference type="Pfam" id="PF25396">
    <property type="entry name" value="ZNFX1"/>
    <property type="match status" value="1"/>
</dbReference>
<dbReference type="GO" id="GO:0031048">
    <property type="term" value="P:regulatory ncRNA-mediated heterochromatin formation"/>
    <property type="evidence" value="ECO:0007669"/>
    <property type="project" value="TreeGrafter"/>
</dbReference>
<dbReference type="PANTHER" id="PTHR10887:SF341">
    <property type="entry name" value="NFX1-TYPE ZINC FINGER-CONTAINING PROTEIN 1"/>
    <property type="match status" value="1"/>
</dbReference>
<dbReference type="PANTHER" id="PTHR10887">
    <property type="entry name" value="DNA2/NAM7 HELICASE FAMILY"/>
    <property type="match status" value="1"/>
</dbReference>
<dbReference type="RefSeq" id="XP_025413562.1">
    <property type="nucleotide sequence ID" value="XM_025557777.1"/>
</dbReference>
<dbReference type="FunFam" id="3.40.50.300:FF:000742">
    <property type="entry name" value="NFX1-type zinc finger-containing protein 1"/>
    <property type="match status" value="1"/>
</dbReference>
<dbReference type="Pfam" id="PF20173">
    <property type="entry name" value="ZnF_RZ-type"/>
    <property type="match status" value="1"/>
</dbReference>
<evidence type="ECO:0000259" key="9">
    <source>
        <dbReference type="PROSITE" id="PS51981"/>
    </source>
</evidence>
<keyword evidence="5" id="KW-0863">Zinc-finger</keyword>
<dbReference type="RefSeq" id="XP_025413561.1">
    <property type="nucleotide sequence ID" value="XM_025557776.1"/>
</dbReference>
<feature type="compositionally biased region" description="Low complexity" evidence="8">
    <location>
        <begin position="36"/>
        <end position="51"/>
    </location>
</feature>
<dbReference type="SUPFAM" id="SSF52540">
    <property type="entry name" value="P-loop containing nucleoside triphosphate hydrolases"/>
    <property type="match status" value="1"/>
</dbReference>
<dbReference type="OrthoDB" id="2423195at2759"/>
<evidence type="ECO:0000256" key="7">
    <source>
        <dbReference type="ARBA" id="ARBA00022859"/>
    </source>
</evidence>
<dbReference type="Pfam" id="PF13087">
    <property type="entry name" value="AAA_12"/>
    <property type="match status" value="1"/>
</dbReference>
<evidence type="ECO:0000313" key="12">
    <source>
        <dbReference type="RefSeq" id="XP_025413561.1"/>
    </source>
</evidence>
<gene>
    <name evidence="11 12 13" type="primary">LOC112685787</name>
</gene>
<keyword evidence="6" id="KW-0862">Zinc</keyword>
<dbReference type="RefSeq" id="XP_025413560.1">
    <property type="nucleotide sequence ID" value="XM_025557775.1"/>
</dbReference>
<dbReference type="PROSITE" id="PS51981">
    <property type="entry name" value="ZF_RZ"/>
    <property type="match status" value="1"/>
</dbReference>